<evidence type="ECO:0000313" key="2">
    <source>
        <dbReference type="EMBL" id="KFI98177.1"/>
    </source>
</evidence>
<dbReference type="InterPro" id="IPR010982">
    <property type="entry name" value="Lambda_DNA-bd_dom_sf"/>
</dbReference>
<name>A0A087DRM7_BIFAD</name>
<organism evidence="2 3">
    <name type="scientific">Bifidobacterium adolescentis JCM 15918</name>
    <dbReference type="NCBI Taxonomy" id="1437612"/>
    <lineage>
        <taxon>Bacteria</taxon>
        <taxon>Bacillati</taxon>
        <taxon>Actinomycetota</taxon>
        <taxon>Actinomycetes</taxon>
        <taxon>Bifidobacteriales</taxon>
        <taxon>Bifidobacteriaceae</taxon>
        <taxon>Bifidobacterium</taxon>
    </lineage>
</organism>
<dbReference type="Gene3D" id="1.10.260.40">
    <property type="entry name" value="lambda repressor-like DNA-binding domains"/>
    <property type="match status" value="1"/>
</dbReference>
<dbReference type="InterPro" id="IPR001387">
    <property type="entry name" value="Cro/C1-type_HTH"/>
</dbReference>
<proteinExistence type="predicted"/>
<dbReference type="SUPFAM" id="SSF47413">
    <property type="entry name" value="lambda repressor-like DNA-binding domains"/>
    <property type="match status" value="1"/>
</dbReference>
<reference evidence="2 3" key="1">
    <citation type="submission" date="2014-03" db="EMBL/GenBank/DDBJ databases">
        <title>Genomics of Bifidobacteria.</title>
        <authorList>
            <person name="Ventura M."/>
            <person name="Milani C."/>
            <person name="Lugli G.A."/>
        </authorList>
    </citation>
    <scope>NUCLEOTIDE SEQUENCE [LARGE SCALE GENOMIC DNA]</scope>
    <source>
        <strain evidence="3">JCM 15918</strain>
    </source>
</reference>
<comment type="caution">
    <text evidence="2">The sequence shown here is derived from an EMBL/GenBank/DDBJ whole genome shotgun (WGS) entry which is preliminary data.</text>
</comment>
<dbReference type="EMBL" id="JGZQ01000003">
    <property type="protein sequence ID" value="KFI98177.1"/>
    <property type="molecule type" value="Genomic_DNA"/>
</dbReference>
<feature type="domain" description="HTH cro/C1-type" evidence="1">
    <location>
        <begin position="22"/>
        <end position="77"/>
    </location>
</feature>
<dbReference type="Pfam" id="PF13443">
    <property type="entry name" value="HTH_26"/>
    <property type="match status" value="1"/>
</dbReference>
<dbReference type="AlphaFoldDB" id="A0A087DRM7"/>
<dbReference type="GO" id="GO:0003677">
    <property type="term" value="F:DNA binding"/>
    <property type="evidence" value="ECO:0007669"/>
    <property type="project" value="InterPro"/>
</dbReference>
<protein>
    <recommendedName>
        <fullName evidence="1">HTH cro/C1-type domain-containing protein</fullName>
    </recommendedName>
</protein>
<accession>A0A087DRM7</accession>
<dbReference type="RefSeq" id="WP_118286523.1">
    <property type="nucleotide sequence ID" value="NZ_JGZQ01000003.1"/>
</dbReference>
<dbReference type="Proteomes" id="UP000029091">
    <property type="component" value="Unassembled WGS sequence"/>
</dbReference>
<evidence type="ECO:0000259" key="1">
    <source>
        <dbReference type="Pfam" id="PF13443"/>
    </source>
</evidence>
<gene>
    <name evidence="2" type="ORF">BSTER_0752</name>
</gene>
<evidence type="ECO:0000313" key="3">
    <source>
        <dbReference type="Proteomes" id="UP000029091"/>
    </source>
</evidence>
<sequence>MKDVGSKKLEVSPFGLQVSKAIRSEMGIHRMSGRELAKTIGRGETYVRQRVADEKEWALSDISKICEAWDMSPEELISKAAQ</sequence>